<proteinExistence type="predicted"/>
<organism evidence="2 3">
    <name type="scientific">Ensete ventricosum</name>
    <name type="common">Abyssinian banana</name>
    <name type="synonym">Musa ensete</name>
    <dbReference type="NCBI Taxonomy" id="4639"/>
    <lineage>
        <taxon>Eukaryota</taxon>
        <taxon>Viridiplantae</taxon>
        <taxon>Streptophyta</taxon>
        <taxon>Embryophyta</taxon>
        <taxon>Tracheophyta</taxon>
        <taxon>Spermatophyta</taxon>
        <taxon>Magnoliopsida</taxon>
        <taxon>Liliopsida</taxon>
        <taxon>Zingiberales</taxon>
        <taxon>Musaceae</taxon>
        <taxon>Ensete</taxon>
    </lineage>
</organism>
<evidence type="ECO:0000313" key="2">
    <source>
        <dbReference type="EMBL" id="RRT66763.1"/>
    </source>
</evidence>
<dbReference type="Proteomes" id="UP000287651">
    <property type="component" value="Unassembled WGS sequence"/>
</dbReference>
<comment type="caution">
    <text evidence="2">The sequence shown here is derived from an EMBL/GenBank/DDBJ whole genome shotgun (WGS) entry which is preliminary data.</text>
</comment>
<sequence length="400" mass="45467">MVEINCYRLVSGGNEAKHPHIVQYKVTSRVLPDSRRSMYRFAGGLVRTAHIGWYDAKRQTISLDDISPRPPLFLVASDEEKVTRRRPRQRSHCLMKFSSSTTPSQGSLAADISLFLAAARLRLPDSERQRKTTPAPACICGYHNKSLPHLRCKEPIRAIIQWTMQVLDRKDSRVCTTIKKKDRTGELHGIPHHEASAGGGPREDRVEGGVINELIGLGEEGRDGGRLKRFERPGDPLPAATSAIWPQGGRSCSGRVGQGGNRRGSRREARRFTRWFHLRPQSRESGGVGSRAALEIHQWRTEKVNQARRGANGGERDSLAAFASSTYIVMRLMQSSYGPLGSRHVIATNRRSTRDPVTAWDPFFRRRRADVFWNRRYYVAEKEAIPWRCERRRRRQFVVP</sequence>
<reference evidence="2 3" key="1">
    <citation type="journal article" date="2014" name="Agronomy (Basel)">
        <title>A Draft Genome Sequence for Ensete ventricosum, the Drought-Tolerant Tree Against Hunger.</title>
        <authorList>
            <person name="Harrison J."/>
            <person name="Moore K.A."/>
            <person name="Paszkiewicz K."/>
            <person name="Jones T."/>
            <person name="Grant M."/>
            <person name="Ambacheew D."/>
            <person name="Muzemil S."/>
            <person name="Studholme D.J."/>
        </authorList>
    </citation>
    <scope>NUCLEOTIDE SEQUENCE [LARGE SCALE GENOMIC DNA]</scope>
</reference>
<dbReference type="AlphaFoldDB" id="A0A426ZRW9"/>
<protein>
    <submittedName>
        <fullName evidence="2">Uncharacterized protein</fullName>
    </submittedName>
</protein>
<accession>A0A426ZRW9</accession>
<gene>
    <name evidence="2" type="ORF">B296_00026356</name>
</gene>
<feature type="region of interest" description="Disordered" evidence="1">
    <location>
        <begin position="231"/>
        <end position="268"/>
    </location>
</feature>
<evidence type="ECO:0000256" key="1">
    <source>
        <dbReference type="SAM" id="MobiDB-lite"/>
    </source>
</evidence>
<name>A0A426ZRW9_ENSVE</name>
<evidence type="ECO:0000313" key="3">
    <source>
        <dbReference type="Proteomes" id="UP000287651"/>
    </source>
</evidence>
<dbReference type="EMBL" id="AMZH03005305">
    <property type="protein sequence ID" value="RRT66763.1"/>
    <property type="molecule type" value="Genomic_DNA"/>
</dbReference>